<accession>A0A1E3X1N5</accession>
<dbReference type="PROSITE" id="PS50846">
    <property type="entry name" value="HMA_2"/>
    <property type="match status" value="1"/>
</dbReference>
<evidence type="ECO:0000256" key="2">
    <source>
        <dbReference type="SAM" id="MobiDB-lite"/>
    </source>
</evidence>
<organism evidence="4 5">
    <name type="scientific">Candidatus Scalindua rubra</name>
    <dbReference type="NCBI Taxonomy" id="1872076"/>
    <lineage>
        <taxon>Bacteria</taxon>
        <taxon>Pseudomonadati</taxon>
        <taxon>Planctomycetota</taxon>
        <taxon>Candidatus Brocadiia</taxon>
        <taxon>Candidatus Brocadiales</taxon>
        <taxon>Candidatus Scalinduaceae</taxon>
        <taxon>Candidatus Scalindua</taxon>
    </lineage>
</organism>
<name>A0A1E3X1N5_9BACT</name>
<dbReference type="PANTHER" id="PTHR46594">
    <property type="entry name" value="P-TYPE CATION-TRANSPORTING ATPASE"/>
    <property type="match status" value="1"/>
</dbReference>
<gene>
    <name evidence="4" type="ORF">SCARUB_05280</name>
</gene>
<dbReference type="SUPFAM" id="SSF55008">
    <property type="entry name" value="HMA, heavy metal-associated domain"/>
    <property type="match status" value="1"/>
</dbReference>
<dbReference type="Proteomes" id="UP000094056">
    <property type="component" value="Unassembled WGS sequence"/>
</dbReference>
<dbReference type="InterPro" id="IPR006121">
    <property type="entry name" value="HMA_dom"/>
</dbReference>
<evidence type="ECO:0000259" key="3">
    <source>
        <dbReference type="PROSITE" id="PS50846"/>
    </source>
</evidence>
<dbReference type="GO" id="GO:0046872">
    <property type="term" value="F:metal ion binding"/>
    <property type="evidence" value="ECO:0007669"/>
    <property type="project" value="UniProtKB-KW"/>
</dbReference>
<dbReference type="Pfam" id="PF00403">
    <property type="entry name" value="HMA"/>
    <property type="match status" value="1"/>
</dbReference>
<dbReference type="InterPro" id="IPR017969">
    <property type="entry name" value="Heavy-metal-associated_CS"/>
</dbReference>
<dbReference type="PROSITE" id="PS01047">
    <property type="entry name" value="HMA_1"/>
    <property type="match status" value="1"/>
</dbReference>
<proteinExistence type="predicted"/>
<dbReference type="InterPro" id="IPR036163">
    <property type="entry name" value="HMA_dom_sf"/>
</dbReference>
<dbReference type="AlphaFoldDB" id="A0A1E3X1N5"/>
<protein>
    <recommendedName>
        <fullName evidence="3">HMA domain-containing protein</fullName>
    </recommendedName>
</protein>
<evidence type="ECO:0000313" key="4">
    <source>
        <dbReference type="EMBL" id="ODS29623.1"/>
    </source>
</evidence>
<dbReference type="Gene3D" id="3.30.70.100">
    <property type="match status" value="1"/>
</dbReference>
<sequence length="130" mass="14227">MKKLSFVVIWCVALFLVFGIATQTVQAESAVIKISGMSCDDCVDRIQSALLKLDGVDKAVVDLKRGSADVTFNNEVLKLDDIRTAITKIGYSADDIKAAFDHCELEKKAESKKSCSKSKTCCENKKTKSI</sequence>
<dbReference type="PANTHER" id="PTHR46594:SF4">
    <property type="entry name" value="P-TYPE CATION-TRANSPORTING ATPASE"/>
    <property type="match status" value="1"/>
</dbReference>
<feature type="domain" description="HMA" evidence="3">
    <location>
        <begin position="28"/>
        <end position="94"/>
    </location>
</feature>
<feature type="compositionally biased region" description="Basic and acidic residues" evidence="2">
    <location>
        <begin position="120"/>
        <end position="130"/>
    </location>
</feature>
<feature type="region of interest" description="Disordered" evidence="2">
    <location>
        <begin position="111"/>
        <end position="130"/>
    </location>
</feature>
<dbReference type="CDD" id="cd00371">
    <property type="entry name" value="HMA"/>
    <property type="match status" value="1"/>
</dbReference>
<comment type="caution">
    <text evidence="4">The sequence shown here is derived from an EMBL/GenBank/DDBJ whole genome shotgun (WGS) entry which is preliminary data.</text>
</comment>
<dbReference type="EMBL" id="MAYW01000441">
    <property type="protein sequence ID" value="ODS29623.1"/>
    <property type="molecule type" value="Genomic_DNA"/>
</dbReference>
<keyword evidence="1" id="KW-0479">Metal-binding</keyword>
<reference evidence="4 5" key="1">
    <citation type="submission" date="2016-07" db="EMBL/GenBank/DDBJ databases">
        <title>Draft genome of Scalindua rubra, obtained from a brine-seawater interface in the Red Sea, sheds light on salt adaptation in anammox bacteria.</title>
        <authorList>
            <person name="Speth D.R."/>
            <person name="Lagkouvardos I."/>
            <person name="Wang Y."/>
            <person name="Qian P.-Y."/>
            <person name="Dutilh B.E."/>
            <person name="Jetten M.S."/>
        </authorList>
    </citation>
    <scope>NUCLEOTIDE SEQUENCE [LARGE SCALE GENOMIC DNA]</scope>
    <source>
        <strain evidence="4">BSI-1</strain>
    </source>
</reference>
<evidence type="ECO:0000313" key="5">
    <source>
        <dbReference type="Proteomes" id="UP000094056"/>
    </source>
</evidence>
<dbReference type="FunFam" id="3.30.70.100:FF:000001">
    <property type="entry name" value="ATPase copper transporting beta"/>
    <property type="match status" value="1"/>
</dbReference>
<evidence type="ECO:0000256" key="1">
    <source>
        <dbReference type="ARBA" id="ARBA00022723"/>
    </source>
</evidence>